<feature type="region of interest" description="Disordered" evidence="1">
    <location>
        <begin position="1"/>
        <end position="121"/>
    </location>
</feature>
<evidence type="ECO:0000256" key="1">
    <source>
        <dbReference type="SAM" id="MobiDB-lite"/>
    </source>
</evidence>
<feature type="compositionally biased region" description="Basic residues" evidence="1">
    <location>
        <begin position="74"/>
        <end position="84"/>
    </location>
</feature>
<dbReference type="GeneID" id="102825273"/>
<dbReference type="AlphaFoldDB" id="A0A9B0WEA0"/>
<accession>A0A9B0WEA0</accession>
<reference evidence="3" key="1">
    <citation type="submission" date="2025-08" db="UniProtKB">
        <authorList>
            <consortium name="RefSeq"/>
        </authorList>
    </citation>
    <scope>IDENTIFICATION</scope>
    <source>
        <tissue evidence="3">Spleen</tissue>
    </source>
</reference>
<feature type="compositionally biased region" description="Basic and acidic residues" evidence="1">
    <location>
        <begin position="1"/>
        <end position="14"/>
    </location>
</feature>
<proteinExistence type="predicted"/>
<feature type="compositionally biased region" description="Basic residues" evidence="1">
    <location>
        <begin position="101"/>
        <end position="110"/>
    </location>
</feature>
<name>A0A9B0WEA0_CHRAS</name>
<protein>
    <submittedName>
        <fullName evidence="3">Histone H1oo-like</fullName>
    </submittedName>
</protein>
<gene>
    <name evidence="3" type="primary">LOC102825273</name>
</gene>
<dbReference type="RefSeq" id="XP_006831902.1">
    <property type="nucleotide sequence ID" value="XM_006831839.1"/>
</dbReference>
<evidence type="ECO:0000313" key="2">
    <source>
        <dbReference type="Proteomes" id="UP000504623"/>
    </source>
</evidence>
<sequence length="153" mass="16694">MATKKPNEVKDPKKPGKVKKPGKGTQERCGKPAVKGSSPGPFPVDAEAPKQTNSGSKSSKAKAIKDKNGATFPAKKKKKKKKAVVKVPKEATVLGLESSKKPKQHLHPRPRAPLCTWPGRWRPQELRRPGLLAKASLPKVFIKKAKIEMRARG</sequence>
<dbReference type="Proteomes" id="UP000504623">
    <property type="component" value="Unplaced"/>
</dbReference>
<organism evidence="2 3">
    <name type="scientific">Chrysochloris asiatica</name>
    <name type="common">Cape golden mole</name>
    <dbReference type="NCBI Taxonomy" id="185453"/>
    <lineage>
        <taxon>Eukaryota</taxon>
        <taxon>Metazoa</taxon>
        <taxon>Chordata</taxon>
        <taxon>Craniata</taxon>
        <taxon>Vertebrata</taxon>
        <taxon>Euteleostomi</taxon>
        <taxon>Mammalia</taxon>
        <taxon>Eutheria</taxon>
        <taxon>Afrotheria</taxon>
        <taxon>Chrysochloridae</taxon>
        <taxon>Chrysochlorinae</taxon>
        <taxon>Chrysochloris</taxon>
    </lineage>
</organism>
<keyword evidence="2" id="KW-1185">Reference proteome</keyword>
<evidence type="ECO:0000313" key="3">
    <source>
        <dbReference type="RefSeq" id="XP_006831902.1"/>
    </source>
</evidence>